<comment type="caution">
    <text evidence="2">The sequence shown here is derived from an EMBL/GenBank/DDBJ whole genome shotgun (WGS) entry which is preliminary data.</text>
</comment>
<dbReference type="PANTHER" id="PTHR21089">
    <property type="entry name" value="SHIKIMATE DEHYDROGENASE"/>
    <property type="match status" value="1"/>
</dbReference>
<dbReference type="EMBL" id="AXZG01000033">
    <property type="protein sequence ID" value="ERT66641.1"/>
    <property type="molecule type" value="Genomic_DNA"/>
</dbReference>
<sequence>MPWKGLCSSHVATLWPAIYKEAPVRPALNKNTTVCISLSGRPSNHGIKFHNYLYEKHSLDYLYKAMTTTDIEGAIAGVRALGIRGCSVSMPFKQAVIPLMDEVDHSAQVIGAVNTIVNTDGYLHAYNTDVIAVASLLKSHAVDPKLPFLLRGSGGMAAAVAGAFYDAGFRAGTIIARNEAAGTALAHRYGYAWVPEPGDLTAPVIVNVTPIGMSGGAESEQLAYPQPTIEAASVVFDVVAMPVETPLIRAARAAGREVITGGEVIALQAAEQFRLYTGVTLSHDDIAQAEAQAN</sequence>
<reference evidence="2 3" key="1">
    <citation type="submission" date="2013-08" db="EMBL/GenBank/DDBJ databases">
        <authorList>
            <person name="Weinstock G."/>
            <person name="Sodergren E."/>
            <person name="Wylie T."/>
            <person name="Fulton L."/>
            <person name="Fulton R."/>
            <person name="Fronick C."/>
            <person name="O'Laughlin M."/>
            <person name="Godfrey J."/>
            <person name="Miner T."/>
            <person name="Herter B."/>
            <person name="Appelbaum E."/>
            <person name="Cordes M."/>
            <person name="Lek S."/>
            <person name="Wollam A."/>
            <person name="Pepin K.H."/>
            <person name="Palsikar V.B."/>
            <person name="Mitreva M."/>
            <person name="Wilson R.K."/>
        </authorList>
    </citation>
    <scope>NUCLEOTIDE SEQUENCE [LARGE SCALE GENOMIC DNA]</scope>
    <source>
        <strain evidence="2 3">F0184</strain>
    </source>
</reference>
<dbReference type="InterPro" id="IPR046346">
    <property type="entry name" value="Aminoacid_DH-like_N_sf"/>
</dbReference>
<dbReference type="PATRIC" id="fig|888019.4.peg.751"/>
<dbReference type="SUPFAM" id="SSF53223">
    <property type="entry name" value="Aminoacid dehydrogenase-like, N-terminal domain"/>
    <property type="match status" value="1"/>
</dbReference>
<evidence type="ECO:0000259" key="1">
    <source>
        <dbReference type="Pfam" id="PF08501"/>
    </source>
</evidence>
<dbReference type="HOGENOM" id="CLU_044063_3_0_11"/>
<dbReference type="GO" id="GO:0004764">
    <property type="term" value="F:shikimate 3-dehydrogenase (NADP+) activity"/>
    <property type="evidence" value="ECO:0007669"/>
    <property type="project" value="InterPro"/>
</dbReference>
<dbReference type="AlphaFoldDB" id="U7V564"/>
<feature type="domain" description="Shikimate dehydrogenase substrate binding N-terminal" evidence="1">
    <location>
        <begin position="48"/>
        <end position="116"/>
    </location>
</feature>
<protein>
    <submittedName>
        <fullName evidence="2">Shikimate dehydrogenase</fullName>
    </submittedName>
</protein>
<dbReference type="Pfam" id="PF08501">
    <property type="entry name" value="Shikimate_dh_N"/>
    <property type="match status" value="1"/>
</dbReference>
<gene>
    <name evidence="2" type="ORF">HMPREF0742_00893</name>
</gene>
<dbReference type="InterPro" id="IPR013708">
    <property type="entry name" value="Shikimate_DH-bd_N"/>
</dbReference>
<dbReference type="InterPro" id="IPR036291">
    <property type="entry name" value="NAD(P)-bd_dom_sf"/>
</dbReference>
<evidence type="ECO:0000313" key="2">
    <source>
        <dbReference type="EMBL" id="ERT66641.1"/>
    </source>
</evidence>
<dbReference type="GO" id="GO:0005829">
    <property type="term" value="C:cytosol"/>
    <property type="evidence" value="ECO:0007669"/>
    <property type="project" value="TreeGrafter"/>
</dbReference>
<organism evidence="2 3">
    <name type="scientific">Rothia aeria F0184</name>
    <dbReference type="NCBI Taxonomy" id="888019"/>
    <lineage>
        <taxon>Bacteria</taxon>
        <taxon>Bacillati</taxon>
        <taxon>Actinomycetota</taxon>
        <taxon>Actinomycetes</taxon>
        <taxon>Micrococcales</taxon>
        <taxon>Micrococcaceae</taxon>
        <taxon>Rothia</taxon>
    </lineage>
</organism>
<dbReference type="Gene3D" id="3.40.50.720">
    <property type="entry name" value="NAD(P)-binding Rossmann-like Domain"/>
    <property type="match status" value="1"/>
</dbReference>
<dbReference type="Proteomes" id="UP000017174">
    <property type="component" value="Unassembled WGS sequence"/>
</dbReference>
<dbReference type="SUPFAM" id="SSF51735">
    <property type="entry name" value="NAD(P)-binding Rossmann-fold domains"/>
    <property type="match status" value="1"/>
</dbReference>
<dbReference type="PANTHER" id="PTHR21089:SF9">
    <property type="entry name" value="SHIKIMATE DEHYDROGENASE-LIKE PROTEIN HI_0607"/>
    <property type="match status" value="1"/>
</dbReference>
<dbReference type="GO" id="GO:0009423">
    <property type="term" value="P:chorismate biosynthetic process"/>
    <property type="evidence" value="ECO:0007669"/>
    <property type="project" value="TreeGrafter"/>
</dbReference>
<accession>U7V564</accession>
<dbReference type="InterPro" id="IPR022893">
    <property type="entry name" value="Shikimate_DH_fam"/>
</dbReference>
<dbReference type="GO" id="GO:0050661">
    <property type="term" value="F:NADP binding"/>
    <property type="evidence" value="ECO:0007669"/>
    <property type="project" value="TreeGrafter"/>
</dbReference>
<dbReference type="GO" id="GO:0019632">
    <property type="term" value="P:shikimate metabolic process"/>
    <property type="evidence" value="ECO:0007669"/>
    <property type="project" value="TreeGrafter"/>
</dbReference>
<name>U7V564_9MICC</name>
<proteinExistence type="predicted"/>
<evidence type="ECO:0000313" key="3">
    <source>
        <dbReference type="Proteomes" id="UP000017174"/>
    </source>
</evidence>
<dbReference type="NCBIfam" id="NF009202">
    <property type="entry name" value="PRK12550.1"/>
    <property type="match status" value="1"/>
</dbReference>
<dbReference type="Gene3D" id="3.40.50.10860">
    <property type="entry name" value="Leucine Dehydrogenase, chain A, domain 1"/>
    <property type="match status" value="1"/>
</dbReference>